<organism evidence="1 2">
    <name type="scientific">Coniochaeta hoffmannii</name>
    <dbReference type="NCBI Taxonomy" id="91930"/>
    <lineage>
        <taxon>Eukaryota</taxon>
        <taxon>Fungi</taxon>
        <taxon>Dikarya</taxon>
        <taxon>Ascomycota</taxon>
        <taxon>Pezizomycotina</taxon>
        <taxon>Sordariomycetes</taxon>
        <taxon>Sordariomycetidae</taxon>
        <taxon>Coniochaetales</taxon>
        <taxon>Coniochaetaceae</taxon>
        <taxon>Coniochaeta</taxon>
    </lineage>
</organism>
<sequence length="349" mass="38722">MASSSSSASQTVVSARRTRSITSINDVIRYLNEHATLGPHKNLAEVLGQWHIGSGGPSTRQLLFINEAMIEAMKRAMRTCLDMLEYRCATNIKAVRYVHAVLDELRVRAERSLAKPSSWPCVYLDNRLNALFHSEFMAAEESESIITTLAGQSENKTLSNSGEPRSTKTNAANANLATSKKRRIVIPTPSSSAAAAPKTHTSRGHIIRGNDEFSGKIIHAAQTVAPLPRPWFTAPDQQNNWVAAEILLLVYEETRGPFRSGTRTANFQISEWCRYRLHQWGFNRPKNSIDQKRSNLSKGGWYPILAAKAETLVRYGRDPGGIAILKPQQSILSNPAANGQTDDIWERQG</sequence>
<accession>A0AA38VJA9</accession>
<dbReference type="Proteomes" id="UP001174691">
    <property type="component" value="Unassembled WGS sequence"/>
</dbReference>
<comment type="caution">
    <text evidence="1">The sequence shown here is derived from an EMBL/GenBank/DDBJ whole genome shotgun (WGS) entry which is preliminary data.</text>
</comment>
<gene>
    <name evidence="1" type="ORF">NKR19_g9697</name>
</gene>
<dbReference type="EMBL" id="JANBVN010000250">
    <property type="protein sequence ID" value="KAJ9130942.1"/>
    <property type="molecule type" value="Genomic_DNA"/>
</dbReference>
<keyword evidence="2" id="KW-1185">Reference proteome</keyword>
<dbReference type="AlphaFoldDB" id="A0AA38VJA9"/>
<proteinExistence type="predicted"/>
<reference evidence="1" key="1">
    <citation type="submission" date="2022-07" db="EMBL/GenBank/DDBJ databases">
        <title>Fungi with potential for degradation of polypropylene.</title>
        <authorList>
            <person name="Gostincar C."/>
        </authorList>
    </citation>
    <scope>NUCLEOTIDE SEQUENCE</scope>
    <source>
        <strain evidence="1">EXF-13287</strain>
    </source>
</reference>
<name>A0AA38VJA9_9PEZI</name>
<evidence type="ECO:0000313" key="1">
    <source>
        <dbReference type="EMBL" id="KAJ9130942.1"/>
    </source>
</evidence>
<evidence type="ECO:0000313" key="2">
    <source>
        <dbReference type="Proteomes" id="UP001174691"/>
    </source>
</evidence>
<protein>
    <submittedName>
        <fullName evidence="1">Uncharacterized protein</fullName>
    </submittedName>
</protein>